<reference evidence="3" key="1">
    <citation type="submission" date="2020-05" db="EMBL/GenBank/DDBJ databases">
        <authorList>
            <person name="Chiriac C."/>
            <person name="Salcher M."/>
            <person name="Ghai R."/>
            <person name="Kavagutti S V."/>
        </authorList>
    </citation>
    <scope>NUCLEOTIDE SEQUENCE</scope>
</reference>
<evidence type="ECO:0000259" key="2">
    <source>
        <dbReference type="SMART" id="SM00922"/>
    </source>
</evidence>
<dbReference type="NCBIfam" id="NF002782">
    <property type="entry name" value="PRK02901.1"/>
    <property type="match status" value="1"/>
</dbReference>
<dbReference type="SFLD" id="SFLDS00001">
    <property type="entry name" value="Enolase"/>
    <property type="match status" value="1"/>
</dbReference>
<dbReference type="EMBL" id="CAFBMZ010000003">
    <property type="protein sequence ID" value="CAB4915509.1"/>
    <property type="molecule type" value="Genomic_DNA"/>
</dbReference>
<organism evidence="3">
    <name type="scientific">freshwater metagenome</name>
    <dbReference type="NCBI Taxonomy" id="449393"/>
    <lineage>
        <taxon>unclassified sequences</taxon>
        <taxon>metagenomes</taxon>
        <taxon>ecological metagenomes</taxon>
    </lineage>
</organism>
<dbReference type="AlphaFoldDB" id="A0A6J7HIS7"/>
<evidence type="ECO:0000313" key="3">
    <source>
        <dbReference type="EMBL" id="CAB4915509.1"/>
    </source>
</evidence>
<dbReference type="Gene3D" id="3.20.20.120">
    <property type="entry name" value="Enolase-like C-terminal domain"/>
    <property type="match status" value="1"/>
</dbReference>
<accession>A0A6J7HIS7</accession>
<dbReference type="SFLD" id="SFLDF00009">
    <property type="entry name" value="o-succinylbenzoate_synthase"/>
    <property type="match status" value="1"/>
</dbReference>
<dbReference type="Pfam" id="PF13378">
    <property type="entry name" value="MR_MLE_C"/>
    <property type="match status" value="1"/>
</dbReference>
<gene>
    <name evidence="3" type="ORF">UFOPK3684_00071</name>
</gene>
<dbReference type="InterPro" id="IPR029065">
    <property type="entry name" value="Enolase_C-like"/>
</dbReference>
<dbReference type="Pfam" id="PF18374">
    <property type="entry name" value="Enolase_like_N"/>
    <property type="match status" value="1"/>
</dbReference>
<evidence type="ECO:0000256" key="1">
    <source>
        <dbReference type="ARBA" id="ARBA00022723"/>
    </source>
</evidence>
<dbReference type="SMART" id="SM00922">
    <property type="entry name" value="MR_MLE"/>
    <property type="match status" value="1"/>
</dbReference>
<dbReference type="SFLD" id="SFLDG00180">
    <property type="entry name" value="muconate_cycloisomerase"/>
    <property type="match status" value="1"/>
</dbReference>
<dbReference type="GO" id="GO:0046872">
    <property type="term" value="F:metal ion binding"/>
    <property type="evidence" value="ECO:0007669"/>
    <property type="project" value="UniProtKB-KW"/>
</dbReference>
<dbReference type="InterPro" id="IPR013342">
    <property type="entry name" value="Mandelate_racemase_C"/>
</dbReference>
<dbReference type="SUPFAM" id="SSF51604">
    <property type="entry name" value="Enolase C-terminal domain-like"/>
    <property type="match status" value="1"/>
</dbReference>
<sequence>MLDSILGSLKVVALATKTDFRSVTSREVALFEGPHGWGEFSPFLEYSYEESVPWLLSAVEAAFVRPPMQIRERIQVNATMPAIDDPVEIAQILGAFDGTCVVKIKVGGDSTADLARIARVRELRPQARIRLDVNGLWSVEQAQEFLDRVGEIEYIEQPCSTLSELRELKMRTNVQIAGDEVIRKAKNPLDIDLAGAIDVLMLKVAPLGGINRALEIAKHHGIPVAVSSALESAVGISHGLKLASALPELDYACGLGTGALLAVDVSELKIVDGMMQVSDVIPDPAALIKYAASSERLNWWKNRVRKVWDSGAQEIIQERGWGL</sequence>
<dbReference type="InterPro" id="IPR036849">
    <property type="entry name" value="Enolase-like_C_sf"/>
</dbReference>
<dbReference type="PANTHER" id="PTHR48073">
    <property type="entry name" value="O-SUCCINYLBENZOATE SYNTHASE-RELATED"/>
    <property type="match status" value="1"/>
</dbReference>
<feature type="domain" description="Mandelate racemase/muconate lactonizing enzyme C-terminal" evidence="2">
    <location>
        <begin position="86"/>
        <end position="175"/>
    </location>
</feature>
<keyword evidence="1" id="KW-0479">Metal-binding</keyword>
<proteinExistence type="predicted"/>
<dbReference type="CDD" id="cd03320">
    <property type="entry name" value="OSBS"/>
    <property type="match status" value="1"/>
</dbReference>
<dbReference type="PANTHER" id="PTHR48073:SF2">
    <property type="entry name" value="O-SUCCINYLBENZOATE SYNTHASE"/>
    <property type="match status" value="1"/>
</dbReference>
<name>A0A6J7HIS7_9ZZZZ</name>
<protein>
    <submittedName>
        <fullName evidence="3">Unannotated protein</fullName>
    </submittedName>
</protein>